<evidence type="ECO:0000313" key="2">
    <source>
        <dbReference type="Proteomes" id="UP000621500"/>
    </source>
</evidence>
<gene>
    <name evidence="1" type="ORF">Pma05_52530</name>
</gene>
<reference evidence="1 2" key="1">
    <citation type="submission" date="2021-01" db="EMBL/GenBank/DDBJ databases">
        <title>Whole genome shotgun sequence of Plantactinospora mayteni NBRC 109088.</title>
        <authorList>
            <person name="Komaki H."/>
            <person name="Tamura T."/>
        </authorList>
    </citation>
    <scope>NUCLEOTIDE SEQUENCE [LARGE SCALE GENOMIC DNA]</scope>
    <source>
        <strain evidence="1 2">NBRC 109088</strain>
    </source>
</reference>
<proteinExistence type="predicted"/>
<name>A0ABQ4EVK5_9ACTN</name>
<comment type="caution">
    <text evidence="1">The sequence shown here is derived from an EMBL/GenBank/DDBJ whole genome shotgun (WGS) entry which is preliminary data.</text>
</comment>
<protein>
    <submittedName>
        <fullName evidence="1">Uncharacterized protein</fullName>
    </submittedName>
</protein>
<dbReference type="Proteomes" id="UP000621500">
    <property type="component" value="Unassembled WGS sequence"/>
</dbReference>
<dbReference type="EMBL" id="BONX01000036">
    <property type="protein sequence ID" value="GIG98680.1"/>
    <property type="molecule type" value="Genomic_DNA"/>
</dbReference>
<organism evidence="1 2">
    <name type="scientific">Plantactinospora mayteni</name>
    <dbReference type="NCBI Taxonomy" id="566021"/>
    <lineage>
        <taxon>Bacteria</taxon>
        <taxon>Bacillati</taxon>
        <taxon>Actinomycetota</taxon>
        <taxon>Actinomycetes</taxon>
        <taxon>Micromonosporales</taxon>
        <taxon>Micromonosporaceae</taxon>
        <taxon>Plantactinospora</taxon>
    </lineage>
</organism>
<keyword evidence="2" id="KW-1185">Reference proteome</keyword>
<accession>A0ABQ4EVK5</accession>
<evidence type="ECO:0000313" key="1">
    <source>
        <dbReference type="EMBL" id="GIG98680.1"/>
    </source>
</evidence>
<sequence length="64" mass="6788">MAFRTAANPAVVALAGSSTIEKTGGTRARGVRTPYRLRVEPILIPTGLLEMATVVPHRLSGDGW</sequence>